<organism evidence="2 3">
    <name type="scientific">Natronobacterium texcoconense</name>
    <dbReference type="NCBI Taxonomy" id="1095778"/>
    <lineage>
        <taxon>Archaea</taxon>
        <taxon>Methanobacteriati</taxon>
        <taxon>Methanobacteriota</taxon>
        <taxon>Stenosarchaea group</taxon>
        <taxon>Halobacteria</taxon>
        <taxon>Halobacteriales</taxon>
        <taxon>Natrialbaceae</taxon>
        <taxon>Natronobacterium</taxon>
    </lineage>
</organism>
<dbReference type="InterPro" id="IPR058278">
    <property type="entry name" value="DUF7972"/>
</dbReference>
<dbReference type="EMBL" id="FNLC01000001">
    <property type="protein sequence ID" value="SDQ24444.1"/>
    <property type="molecule type" value="Genomic_DNA"/>
</dbReference>
<protein>
    <submittedName>
        <fullName evidence="2">Uncharacterized protein</fullName>
    </submittedName>
</protein>
<sequence length="345" mass="37721">MAGRSFTALGPIDDPAMADETNARSSSVFRWTVIEGNRFAVTALLLGGILLLLCILLVVNLFPREPGEPLYLLLSAFLGGNLTLITVVIAINQLVFSRELGSPGDLEQRTRNAVEYRNEVQSVMDQAVSPVRPGSFLLVLHENLGERAQRLRETTTDSPGETDGLSTEIDELAGKLRGDVRMVTKALDTPAADEQIFGAIAATLGTTQAQQLYELSRIETEYEDDLSTEQRDLFESIREHLLHIDVARKYFRTVYITKELSFLSRTLLFVGVPAQFLTAATLAVYDLAAIEALPAAAIVGATLVALITCFAPLAILASFVLRLSWVAQRNATVMPFAASEKDYTL</sequence>
<dbReference type="Proteomes" id="UP000198848">
    <property type="component" value="Unassembled WGS sequence"/>
</dbReference>
<dbReference type="RefSeq" id="WP_244510163.1">
    <property type="nucleotide sequence ID" value="NZ_FNLC01000001.1"/>
</dbReference>
<reference evidence="3" key="1">
    <citation type="submission" date="2016-10" db="EMBL/GenBank/DDBJ databases">
        <authorList>
            <person name="Varghese N."/>
            <person name="Submissions S."/>
        </authorList>
    </citation>
    <scope>NUCLEOTIDE SEQUENCE [LARGE SCALE GENOMIC DNA]</scope>
    <source>
        <strain evidence="3">DSM 24767</strain>
    </source>
</reference>
<dbReference type="STRING" id="1095778.SAMN04489842_0202"/>
<feature type="transmembrane region" description="Helical" evidence="1">
    <location>
        <begin position="71"/>
        <end position="91"/>
    </location>
</feature>
<feature type="transmembrane region" description="Helical" evidence="1">
    <location>
        <begin position="297"/>
        <end position="321"/>
    </location>
</feature>
<evidence type="ECO:0000256" key="1">
    <source>
        <dbReference type="SAM" id="Phobius"/>
    </source>
</evidence>
<keyword evidence="1" id="KW-1133">Transmembrane helix</keyword>
<gene>
    <name evidence="2" type="ORF">SAMN04489842_0202</name>
</gene>
<name>A0A1H0ZAK8_NATTX</name>
<keyword evidence="1" id="KW-0472">Membrane</keyword>
<proteinExistence type="predicted"/>
<evidence type="ECO:0000313" key="3">
    <source>
        <dbReference type="Proteomes" id="UP000198848"/>
    </source>
</evidence>
<accession>A0A1H0ZAK8</accession>
<keyword evidence="3" id="KW-1185">Reference proteome</keyword>
<keyword evidence="1" id="KW-0812">Transmembrane</keyword>
<feature type="transmembrane region" description="Helical" evidence="1">
    <location>
        <begin position="39"/>
        <end position="59"/>
    </location>
</feature>
<dbReference type="AlphaFoldDB" id="A0A1H0ZAK8"/>
<feature type="transmembrane region" description="Helical" evidence="1">
    <location>
        <begin position="266"/>
        <end position="285"/>
    </location>
</feature>
<evidence type="ECO:0000313" key="2">
    <source>
        <dbReference type="EMBL" id="SDQ24444.1"/>
    </source>
</evidence>
<dbReference type="Pfam" id="PF25927">
    <property type="entry name" value="DUF7972"/>
    <property type="match status" value="1"/>
</dbReference>